<dbReference type="Proteomes" id="UP000005695">
    <property type="component" value="Unassembled WGS sequence"/>
</dbReference>
<feature type="domain" description="Major facilitator superfamily (MFS) profile" evidence="6">
    <location>
        <begin position="46"/>
        <end position="346"/>
    </location>
</feature>
<organism evidence="7 8">
    <name type="scientific">Desulfuromonas acetoxidans (strain DSM 684 / 11070)</name>
    <dbReference type="NCBI Taxonomy" id="281689"/>
    <lineage>
        <taxon>Bacteria</taxon>
        <taxon>Pseudomonadati</taxon>
        <taxon>Thermodesulfobacteriota</taxon>
        <taxon>Desulfuromonadia</taxon>
        <taxon>Desulfuromonadales</taxon>
        <taxon>Desulfuromonadaceae</taxon>
        <taxon>Desulfuromonas</taxon>
    </lineage>
</organism>
<feature type="transmembrane region" description="Helical" evidence="5">
    <location>
        <begin position="43"/>
        <end position="68"/>
    </location>
</feature>
<evidence type="ECO:0000256" key="3">
    <source>
        <dbReference type="ARBA" id="ARBA00022989"/>
    </source>
</evidence>
<dbReference type="Gene3D" id="1.20.1250.20">
    <property type="entry name" value="MFS general substrate transporter like domains"/>
    <property type="match status" value="2"/>
</dbReference>
<dbReference type="InterPro" id="IPR036259">
    <property type="entry name" value="MFS_trans_sf"/>
</dbReference>
<sequence>MVPIFFCISPLRQDLSSYLPLTHRPLRLQSAAMKPTTHDSPKIHYGWIIVGVGTLIVAACLGLARFAFGMILPSMGTDLQLSYNQMGLLGTANFAGYLTAVGLTPLLLRRMTPRMLIAGGLFVIALCMVGISASQMFFTILALYTIVGIGTGLSNIPLMVLVSYWFRRERRGLAAGIIVTGSGFAIILSGFLIPLLNDMYGAQGWRISWMVLAAIVLIIAVIASLLMRNHPQEKGLEPVGNSTPTPYDPSETHGHYKASQVLVRLGLLYFAFGATYVIYGTFIVTSLIEDYGFSEKTAGYFWSWAGVISLFSGVVFGTLSDRIGRKKGLMAVFGVHTLAYLLAGVH</sequence>
<evidence type="ECO:0000256" key="5">
    <source>
        <dbReference type="SAM" id="Phobius"/>
    </source>
</evidence>
<protein>
    <submittedName>
        <fullName evidence="7">Major facilitator superfamily MFS_1</fullName>
    </submittedName>
</protein>
<dbReference type="PANTHER" id="PTHR43826:SF3">
    <property type="entry name" value="GLUCOSE-6-PHOSPHATE EXCHANGER SLC37A4"/>
    <property type="match status" value="1"/>
</dbReference>
<keyword evidence="2 5" id="KW-0812">Transmembrane</keyword>
<dbReference type="PROSITE" id="PS50850">
    <property type="entry name" value="MFS"/>
    <property type="match status" value="1"/>
</dbReference>
<feature type="transmembrane region" description="Helical" evidence="5">
    <location>
        <begin position="300"/>
        <end position="319"/>
    </location>
</feature>
<comment type="caution">
    <text evidence="7">The sequence shown here is derived from an EMBL/GenBank/DDBJ whole genome shotgun (WGS) entry which is preliminary data.</text>
</comment>
<keyword evidence="8" id="KW-1185">Reference proteome</keyword>
<dbReference type="GO" id="GO:0016020">
    <property type="term" value="C:membrane"/>
    <property type="evidence" value="ECO:0007669"/>
    <property type="project" value="UniProtKB-ARBA"/>
</dbReference>
<evidence type="ECO:0000313" key="7">
    <source>
        <dbReference type="EMBL" id="EAT15747.1"/>
    </source>
</evidence>
<feature type="transmembrane region" description="Helical" evidence="5">
    <location>
        <begin position="88"/>
        <end position="108"/>
    </location>
</feature>
<keyword evidence="4 5" id="KW-0472">Membrane</keyword>
<accession>Q1JZZ5</accession>
<feature type="transmembrane region" description="Helical" evidence="5">
    <location>
        <begin position="115"/>
        <end position="137"/>
    </location>
</feature>
<dbReference type="InterPro" id="IPR020846">
    <property type="entry name" value="MFS_dom"/>
</dbReference>
<dbReference type="InterPro" id="IPR011701">
    <property type="entry name" value="MFS"/>
</dbReference>
<dbReference type="InterPro" id="IPR051337">
    <property type="entry name" value="OPA_Antiporter"/>
</dbReference>
<dbReference type="GO" id="GO:0061513">
    <property type="term" value="F:glucose 6-phosphate:phosphate antiporter activity"/>
    <property type="evidence" value="ECO:0007669"/>
    <property type="project" value="TreeGrafter"/>
</dbReference>
<reference evidence="7" key="1">
    <citation type="submission" date="2006-05" db="EMBL/GenBank/DDBJ databases">
        <title>Annotation of the draft genome assembly of Desulfuromonas acetoxidans DSM 684.</title>
        <authorList>
            <consortium name="US DOE Joint Genome Institute (JGI-ORNL)"/>
            <person name="Larimer F."/>
            <person name="Land M."/>
            <person name="Hauser L."/>
        </authorList>
    </citation>
    <scope>NUCLEOTIDE SEQUENCE [LARGE SCALE GENOMIC DNA]</scope>
    <source>
        <strain evidence="7">DSM 684</strain>
    </source>
</reference>
<evidence type="ECO:0000256" key="1">
    <source>
        <dbReference type="ARBA" id="ARBA00004127"/>
    </source>
</evidence>
<name>Q1JZZ5_DESA6</name>
<dbReference type="GO" id="GO:0012505">
    <property type="term" value="C:endomembrane system"/>
    <property type="evidence" value="ECO:0007669"/>
    <property type="project" value="UniProtKB-SubCell"/>
</dbReference>
<dbReference type="SUPFAM" id="SSF103473">
    <property type="entry name" value="MFS general substrate transporter"/>
    <property type="match status" value="1"/>
</dbReference>
<dbReference type="PANTHER" id="PTHR43826">
    <property type="entry name" value="GLUCOSE-6-PHOSPHATE EXCHANGER SLC37A4"/>
    <property type="match status" value="1"/>
</dbReference>
<dbReference type="EMBL" id="AAEW02000008">
    <property type="protein sequence ID" value="EAT15747.1"/>
    <property type="molecule type" value="Genomic_DNA"/>
</dbReference>
<evidence type="ECO:0000256" key="4">
    <source>
        <dbReference type="ARBA" id="ARBA00023136"/>
    </source>
</evidence>
<gene>
    <name evidence="7" type="ORF">Dace_2447</name>
</gene>
<feature type="transmembrane region" description="Helical" evidence="5">
    <location>
        <begin position="207"/>
        <end position="227"/>
    </location>
</feature>
<keyword evidence="3 5" id="KW-1133">Transmembrane helix</keyword>
<reference evidence="7" key="2">
    <citation type="submission" date="2006-05" db="EMBL/GenBank/DDBJ databases">
        <title>Sequencing of the draft genome and assembly of Desulfuromonas acetoxidans DSM 684.</title>
        <authorList>
            <consortium name="US DOE Joint Genome Institute (JGI-PGF)"/>
            <person name="Copeland A."/>
            <person name="Lucas S."/>
            <person name="Lapidus A."/>
            <person name="Barry K."/>
            <person name="Detter J.C."/>
            <person name="Glavina del Rio T."/>
            <person name="Hammon N."/>
            <person name="Israni S."/>
            <person name="Dalin E."/>
            <person name="Tice H."/>
            <person name="Bruce D."/>
            <person name="Pitluck S."/>
            <person name="Richardson P."/>
        </authorList>
    </citation>
    <scope>NUCLEOTIDE SEQUENCE [LARGE SCALE GENOMIC DNA]</scope>
    <source>
        <strain evidence="7">DSM 684</strain>
    </source>
</reference>
<dbReference type="GO" id="GO:0035435">
    <property type="term" value="P:phosphate ion transmembrane transport"/>
    <property type="evidence" value="ECO:0007669"/>
    <property type="project" value="TreeGrafter"/>
</dbReference>
<comment type="subcellular location">
    <subcellularLocation>
        <location evidence="1">Endomembrane system</location>
        <topology evidence="1">Multi-pass membrane protein</topology>
    </subcellularLocation>
</comment>
<feature type="transmembrane region" description="Helical" evidence="5">
    <location>
        <begin position="173"/>
        <end position="195"/>
    </location>
</feature>
<feature type="transmembrane region" description="Helical" evidence="5">
    <location>
        <begin position="267"/>
        <end position="288"/>
    </location>
</feature>
<evidence type="ECO:0000313" key="8">
    <source>
        <dbReference type="Proteomes" id="UP000005695"/>
    </source>
</evidence>
<dbReference type="Pfam" id="PF07690">
    <property type="entry name" value="MFS_1"/>
    <property type="match status" value="1"/>
</dbReference>
<feature type="transmembrane region" description="Helical" evidence="5">
    <location>
        <begin position="143"/>
        <end position="166"/>
    </location>
</feature>
<dbReference type="AlphaFoldDB" id="Q1JZZ5"/>
<evidence type="ECO:0000259" key="6">
    <source>
        <dbReference type="PROSITE" id="PS50850"/>
    </source>
</evidence>
<proteinExistence type="predicted"/>
<evidence type="ECO:0000256" key="2">
    <source>
        <dbReference type="ARBA" id="ARBA00022692"/>
    </source>
</evidence>